<dbReference type="AlphaFoldDB" id="A0A0A2LHN8"/>
<dbReference type="InterPro" id="IPR019882">
    <property type="entry name" value="CHP03643"/>
</dbReference>
<dbReference type="RefSeq" id="WP_035134764.1">
    <property type="nucleotide sequence ID" value="NZ_JRLV01000015.1"/>
</dbReference>
<keyword evidence="2" id="KW-1185">Reference proteome</keyword>
<reference evidence="1 2" key="1">
    <citation type="submission" date="2013-09" db="EMBL/GenBank/DDBJ databases">
        <authorList>
            <person name="Zeng Z."/>
            <person name="Chen C."/>
        </authorList>
    </citation>
    <scope>NUCLEOTIDE SEQUENCE [LARGE SCALE GENOMIC DNA]</scope>
    <source>
        <strain evidence="1 2">F44-8</strain>
    </source>
</reference>
<name>A0A0A2LHN8_9FLAO</name>
<dbReference type="EMBL" id="JRLV01000015">
    <property type="protein sequence ID" value="KGO79702.1"/>
    <property type="molecule type" value="Genomic_DNA"/>
</dbReference>
<accession>A0A0A2LHN8</accession>
<comment type="caution">
    <text evidence="1">The sequence shown here is derived from an EMBL/GenBank/DDBJ whole genome shotgun (WGS) entry which is preliminary data.</text>
</comment>
<evidence type="ECO:0000313" key="2">
    <source>
        <dbReference type="Proteomes" id="UP000030129"/>
    </source>
</evidence>
<gene>
    <name evidence="1" type="ORF">Q763_12700</name>
</gene>
<organism evidence="1 2">
    <name type="scientific">Flavobacterium beibuense F44-8</name>
    <dbReference type="NCBI Taxonomy" id="1406840"/>
    <lineage>
        <taxon>Bacteria</taxon>
        <taxon>Pseudomonadati</taxon>
        <taxon>Bacteroidota</taxon>
        <taxon>Flavobacteriia</taxon>
        <taxon>Flavobacteriales</taxon>
        <taxon>Flavobacteriaceae</taxon>
        <taxon>Flavobacterium</taxon>
    </lineage>
</organism>
<dbReference type="eggNOG" id="COG2963">
    <property type="taxonomic scope" value="Bacteria"/>
</dbReference>
<protein>
    <submittedName>
        <fullName evidence="1">Uncharacterized protein</fullName>
    </submittedName>
</protein>
<dbReference type="NCBIfam" id="TIGR03643">
    <property type="entry name" value="TIGR03643 family protein"/>
    <property type="match status" value="1"/>
</dbReference>
<dbReference type="STRING" id="1406840.Q763_12700"/>
<evidence type="ECO:0000313" key="1">
    <source>
        <dbReference type="EMBL" id="KGO79702.1"/>
    </source>
</evidence>
<dbReference type="Proteomes" id="UP000030129">
    <property type="component" value="Unassembled WGS sequence"/>
</dbReference>
<dbReference type="Pfam" id="PF10985">
    <property type="entry name" value="DUF2805"/>
    <property type="match status" value="1"/>
</dbReference>
<proteinExistence type="predicted"/>
<sequence length="91" mass="11100">MRNKFSEEDTDRIIEMAWEDRTPFEAIYHQFGLREDEVKIFMKTNLKFSSYRLWRKRVENCKTKHAAKRIAGINRFKCTRQRLTGNKISKR</sequence>